<reference evidence="3 4" key="1">
    <citation type="submission" date="2019-06" db="EMBL/GenBank/DDBJ databases">
        <title>Whole genome shotgun sequence of Streptomyces gardneri NBRC 12865.</title>
        <authorList>
            <person name="Hosoyama A."/>
            <person name="Uohara A."/>
            <person name="Ohji S."/>
            <person name="Ichikawa N."/>
        </authorList>
    </citation>
    <scope>NUCLEOTIDE SEQUENCE [LARGE SCALE GENOMIC DNA]</scope>
    <source>
        <strain evidence="3 4">NBRC 12865</strain>
    </source>
</reference>
<evidence type="ECO:0000313" key="3">
    <source>
        <dbReference type="EMBL" id="GEB62144.1"/>
    </source>
</evidence>
<dbReference type="EMBL" id="BJMN01000080">
    <property type="protein sequence ID" value="GEB62144.1"/>
    <property type="molecule type" value="Genomic_DNA"/>
</dbReference>
<evidence type="ECO:0000256" key="2">
    <source>
        <dbReference type="SAM" id="Phobius"/>
    </source>
</evidence>
<accession>A0A4Y3RXR1</accession>
<keyword evidence="4" id="KW-1185">Reference proteome</keyword>
<protein>
    <submittedName>
        <fullName evidence="3">Oxidoreductase</fullName>
    </submittedName>
</protein>
<evidence type="ECO:0000313" key="4">
    <source>
        <dbReference type="Proteomes" id="UP000315226"/>
    </source>
</evidence>
<organism evidence="3 4">
    <name type="scientific">Streptomyces gardneri</name>
    <dbReference type="NCBI Taxonomy" id="66892"/>
    <lineage>
        <taxon>Bacteria</taxon>
        <taxon>Bacillati</taxon>
        <taxon>Actinomycetota</taxon>
        <taxon>Actinomycetes</taxon>
        <taxon>Kitasatosporales</taxon>
        <taxon>Streptomycetaceae</taxon>
        <taxon>Streptomyces</taxon>
    </lineage>
</organism>
<feature type="transmembrane region" description="Helical" evidence="2">
    <location>
        <begin position="474"/>
        <end position="491"/>
    </location>
</feature>
<proteinExistence type="predicted"/>
<feature type="transmembrane region" description="Helical" evidence="2">
    <location>
        <begin position="534"/>
        <end position="554"/>
    </location>
</feature>
<dbReference type="AlphaFoldDB" id="A0A4Y3RXR1"/>
<dbReference type="Proteomes" id="UP000315226">
    <property type="component" value="Unassembled WGS sequence"/>
</dbReference>
<evidence type="ECO:0000256" key="1">
    <source>
        <dbReference type="SAM" id="MobiDB-lite"/>
    </source>
</evidence>
<sequence>MRAGIALDLTPPVPASSGEPSPPHDREITAEIIASLLLQPPPPEPGVVSHLHIIGATITGKLQLAYATVEIPVTMVDCHFAEPAELSDASLRTLNLTGCLLPGLNADRLKVEGDLVLRRTTSGTVSLFRADIAGDMWLTEADLTAAGTAHALQAPQLHVGGGLYARSVTATGGLNLWGAQAFTLDVSASRLSNPTHAALRCDGLRLAQDLLCTRASVDSGGVSLFGATIGGQCWFNDADIHSTTGWAINAPSVGVGGGVYGRGMTAQGGVNLFAATIGESLELAGCTLTAHHNHALRAPGARIEGNLQLHNGATVTGDISLPRADVRATLLLSGSAFTGSTIDLNHATVGALDMTSLNTLPSVLDLRAATIGRINDSAASRPPRIELDGLTYQDLRPVLPAHQRLAWLDRGDSYNPLPHERLAAYYRQLGHDNDARAVQLARHRKRRSHLRPLARLWGHLEDLTVGYGYRPGRAFVSLFALTAAVAIVFAARPPQANRIGGPGFQPVAFALDLVLPILDLGQEQSFIPSSETAWVAWTGAIAGWLLATTIIAGLTRRLSRSGH</sequence>
<keyword evidence="2" id="KW-0812">Transmembrane</keyword>
<keyword evidence="2" id="KW-1133">Transmembrane helix</keyword>
<feature type="transmembrane region" description="Helical" evidence="2">
    <location>
        <begin position="503"/>
        <end position="522"/>
    </location>
</feature>
<name>A0A4Y3RXR1_9ACTN</name>
<comment type="caution">
    <text evidence="3">The sequence shown here is derived from an EMBL/GenBank/DDBJ whole genome shotgun (WGS) entry which is preliminary data.</text>
</comment>
<feature type="region of interest" description="Disordered" evidence="1">
    <location>
        <begin position="1"/>
        <end position="25"/>
    </location>
</feature>
<gene>
    <name evidence="3" type="ORF">SGA01_77490</name>
</gene>
<keyword evidence="2" id="KW-0472">Membrane</keyword>